<dbReference type="EMBL" id="LYDR01000152">
    <property type="protein sequence ID" value="ODA28665.1"/>
    <property type="molecule type" value="Genomic_DNA"/>
</dbReference>
<dbReference type="InterPro" id="IPR050698">
    <property type="entry name" value="MBL"/>
</dbReference>
<dbReference type="Gene3D" id="3.60.15.10">
    <property type="entry name" value="Ribonuclease Z/Hydroxyacylglutathione hydrolase-like"/>
    <property type="match status" value="1"/>
</dbReference>
<evidence type="ECO:0000256" key="1">
    <source>
        <dbReference type="ARBA" id="ARBA00022801"/>
    </source>
</evidence>
<organism evidence="4 5">
    <name type="scientific">Planctopirus hydrillae</name>
    <dbReference type="NCBI Taxonomy" id="1841610"/>
    <lineage>
        <taxon>Bacteria</taxon>
        <taxon>Pseudomonadati</taxon>
        <taxon>Planctomycetota</taxon>
        <taxon>Planctomycetia</taxon>
        <taxon>Planctomycetales</taxon>
        <taxon>Planctomycetaceae</taxon>
        <taxon>Planctopirus</taxon>
    </lineage>
</organism>
<protein>
    <submittedName>
        <fullName evidence="4">MBL fold metallo-hydrolase</fullName>
    </submittedName>
</protein>
<gene>
    <name evidence="4" type="ORF">A6X21_13380</name>
</gene>
<dbReference type="InterPro" id="IPR036866">
    <property type="entry name" value="RibonucZ/Hydroxyglut_hydro"/>
</dbReference>
<evidence type="ECO:0000259" key="3">
    <source>
        <dbReference type="SMART" id="SM01027"/>
    </source>
</evidence>
<accession>A0A1C3E5Y0</accession>
<dbReference type="RefSeq" id="WP_068852174.1">
    <property type="nucleotide sequence ID" value="NZ_LYDR01000152.1"/>
</dbReference>
<dbReference type="Proteomes" id="UP000094828">
    <property type="component" value="Unassembled WGS sequence"/>
</dbReference>
<dbReference type="SUPFAM" id="SSF56281">
    <property type="entry name" value="Metallo-hydrolase/oxidoreductase"/>
    <property type="match status" value="1"/>
</dbReference>
<dbReference type="Gene3D" id="3.40.50.10890">
    <property type="match status" value="1"/>
</dbReference>
<evidence type="ECO:0000313" key="5">
    <source>
        <dbReference type="Proteomes" id="UP000094828"/>
    </source>
</evidence>
<dbReference type="PANTHER" id="PTHR11203">
    <property type="entry name" value="CLEAVAGE AND POLYADENYLATION SPECIFICITY FACTOR FAMILY MEMBER"/>
    <property type="match status" value="1"/>
</dbReference>
<dbReference type="OrthoDB" id="9803916at2"/>
<dbReference type="Pfam" id="PF10996">
    <property type="entry name" value="Beta-Casp"/>
    <property type="match status" value="1"/>
</dbReference>
<reference evidence="4 5" key="1">
    <citation type="submission" date="2016-05" db="EMBL/GenBank/DDBJ databases">
        <title>Genomic and physiological characterization of Planctopirus sp. isolated from fresh water lake.</title>
        <authorList>
            <person name="Subhash Y."/>
            <person name="Ramana C."/>
        </authorList>
    </citation>
    <scope>NUCLEOTIDE SEQUENCE [LARGE SCALE GENOMIC DNA]</scope>
    <source>
        <strain evidence="4 5">JC280</strain>
    </source>
</reference>
<dbReference type="AlphaFoldDB" id="A0A1C3E5Y0"/>
<dbReference type="Pfam" id="PF00753">
    <property type="entry name" value="Lactamase_B"/>
    <property type="match status" value="1"/>
</dbReference>
<name>A0A1C3E5Y0_9PLAN</name>
<evidence type="ECO:0000259" key="2">
    <source>
        <dbReference type="SMART" id="SM00849"/>
    </source>
</evidence>
<proteinExistence type="predicted"/>
<dbReference type="InterPro" id="IPR011108">
    <property type="entry name" value="RMMBL"/>
</dbReference>
<dbReference type="STRING" id="1841610.A6X21_13380"/>
<dbReference type="PANTHER" id="PTHR11203:SF37">
    <property type="entry name" value="INTEGRATOR COMPLEX SUBUNIT 11"/>
    <property type="match status" value="1"/>
</dbReference>
<dbReference type="SMART" id="SM01027">
    <property type="entry name" value="Beta-Casp"/>
    <property type="match status" value="1"/>
</dbReference>
<evidence type="ECO:0000313" key="4">
    <source>
        <dbReference type="EMBL" id="ODA28665.1"/>
    </source>
</evidence>
<keyword evidence="1 4" id="KW-0378">Hydrolase</keyword>
<dbReference type="GO" id="GO:0004521">
    <property type="term" value="F:RNA endonuclease activity"/>
    <property type="evidence" value="ECO:0007669"/>
    <property type="project" value="TreeGrafter"/>
</dbReference>
<dbReference type="Pfam" id="PF07521">
    <property type="entry name" value="RMMBL"/>
    <property type="match status" value="1"/>
</dbReference>
<dbReference type="InterPro" id="IPR022712">
    <property type="entry name" value="Beta_Casp"/>
</dbReference>
<sequence>MKLTVLGAAGEVTGSQHLIETSTRRLLLDCGLFQGHRAESRAKNSHFHCRPQELDAVILSHAHIDHCGNLPGLYKAGFRGPIFCTPPTAEIAAVMLRDAAKIQSEDAEYLRRHVNPRDARAIEPLYTEEHARAVCDLFETIPYGQREDVGKDVRILFREAGHILGSAIVELDLEEQGEWKRVVFTGDLGRRGLPILRDPQLVDRCDLLITEGTYGNRIHPEAGAQELELQRIIQRTAAREGRVIIPAFALGRTQNILYYLNDLNNQNLLPRIPMYVDSPLSRELTQIYLRHLNEMDAAVQRVRQADEHPFSFPGLQFIRTPQESASLNYRKGSFVVIASSGMCESGRVVHHLKHGLADEKNTVILMGFQAQGTLGRRLQERRSPVKVLNREVEIRADIECLTGLSAHADAADFQWWFGELGKRGGCGKAVVVHSEEGPAAATAALLADVCDEPPIVPKPGEVIEF</sequence>
<dbReference type="InterPro" id="IPR001279">
    <property type="entry name" value="Metallo-B-lactamas"/>
</dbReference>
<feature type="domain" description="Metallo-beta-lactamase" evidence="2">
    <location>
        <begin position="13"/>
        <end position="219"/>
    </location>
</feature>
<feature type="domain" description="Beta-Casp" evidence="3">
    <location>
        <begin position="253"/>
        <end position="378"/>
    </location>
</feature>
<dbReference type="SMART" id="SM00849">
    <property type="entry name" value="Lactamase_B"/>
    <property type="match status" value="1"/>
</dbReference>
<dbReference type="GO" id="GO:0016787">
    <property type="term" value="F:hydrolase activity"/>
    <property type="evidence" value="ECO:0007669"/>
    <property type="project" value="UniProtKB-KW"/>
</dbReference>
<comment type="caution">
    <text evidence="4">The sequence shown here is derived from an EMBL/GenBank/DDBJ whole genome shotgun (WGS) entry which is preliminary data.</text>
</comment>
<keyword evidence="5" id="KW-1185">Reference proteome</keyword>
<dbReference type="CDD" id="cd16295">
    <property type="entry name" value="TTHA0252-CPSF-like_MBL-fold"/>
    <property type="match status" value="1"/>
</dbReference>